<dbReference type="SMART" id="SM00233">
    <property type="entry name" value="PH"/>
    <property type="match status" value="1"/>
</dbReference>
<feature type="compositionally biased region" description="Polar residues" evidence="1">
    <location>
        <begin position="438"/>
        <end position="451"/>
    </location>
</feature>
<feature type="region of interest" description="Disordered" evidence="1">
    <location>
        <begin position="436"/>
        <end position="499"/>
    </location>
</feature>
<keyword evidence="4" id="KW-1185">Reference proteome</keyword>
<dbReference type="SUPFAM" id="SSF50729">
    <property type="entry name" value="PH domain-like"/>
    <property type="match status" value="1"/>
</dbReference>
<feature type="region of interest" description="Disordered" evidence="1">
    <location>
        <begin position="545"/>
        <end position="659"/>
    </location>
</feature>
<feature type="compositionally biased region" description="Basic and acidic residues" evidence="1">
    <location>
        <begin position="546"/>
        <end position="563"/>
    </location>
</feature>
<feature type="domain" description="PH" evidence="2">
    <location>
        <begin position="148"/>
        <end position="260"/>
    </location>
</feature>
<dbReference type="PANTHER" id="PTHR38700">
    <property type="entry name" value="YALI0E22418P"/>
    <property type="match status" value="1"/>
</dbReference>
<dbReference type="PANTHER" id="PTHR38700:SF1">
    <property type="entry name" value="PH DOMAIN-CONTAINING PROTEIN"/>
    <property type="match status" value="1"/>
</dbReference>
<evidence type="ECO:0000259" key="2">
    <source>
        <dbReference type="PROSITE" id="PS50003"/>
    </source>
</evidence>
<accession>A0A1E3QDF7</accession>
<feature type="compositionally biased region" description="Basic and acidic residues" evidence="1">
    <location>
        <begin position="613"/>
        <end position="637"/>
    </location>
</feature>
<feature type="compositionally biased region" description="Polar residues" evidence="1">
    <location>
        <begin position="386"/>
        <end position="408"/>
    </location>
</feature>
<gene>
    <name evidence="3" type="ORF">LIPSTDRAFT_109890</name>
</gene>
<dbReference type="PROSITE" id="PS50003">
    <property type="entry name" value="PH_DOMAIN"/>
    <property type="match status" value="1"/>
</dbReference>
<evidence type="ECO:0000256" key="1">
    <source>
        <dbReference type="SAM" id="MobiDB-lite"/>
    </source>
</evidence>
<dbReference type="Gene3D" id="2.30.29.30">
    <property type="entry name" value="Pleckstrin-homology domain (PH domain)/Phosphotyrosine-binding domain (PTB)"/>
    <property type="match status" value="1"/>
</dbReference>
<feature type="compositionally biased region" description="Polar residues" evidence="1">
    <location>
        <begin position="29"/>
        <end position="41"/>
    </location>
</feature>
<organism evidence="3 4">
    <name type="scientific">Lipomyces starkeyi NRRL Y-11557</name>
    <dbReference type="NCBI Taxonomy" id="675824"/>
    <lineage>
        <taxon>Eukaryota</taxon>
        <taxon>Fungi</taxon>
        <taxon>Dikarya</taxon>
        <taxon>Ascomycota</taxon>
        <taxon>Saccharomycotina</taxon>
        <taxon>Lipomycetes</taxon>
        <taxon>Lipomycetales</taxon>
        <taxon>Lipomycetaceae</taxon>
        <taxon>Lipomyces</taxon>
    </lineage>
</organism>
<feature type="region of interest" description="Disordered" evidence="1">
    <location>
        <begin position="21"/>
        <end position="41"/>
    </location>
</feature>
<evidence type="ECO:0000313" key="3">
    <source>
        <dbReference type="EMBL" id="ODQ75047.1"/>
    </source>
</evidence>
<feature type="compositionally biased region" description="Basic and acidic residues" evidence="1">
    <location>
        <begin position="460"/>
        <end position="473"/>
    </location>
</feature>
<dbReference type="InterPro" id="IPR011993">
    <property type="entry name" value="PH-like_dom_sf"/>
</dbReference>
<name>A0A1E3QDF7_LIPST</name>
<feature type="region of interest" description="Disordered" evidence="1">
    <location>
        <begin position="375"/>
        <end position="415"/>
    </location>
</feature>
<dbReference type="AlphaFoldDB" id="A0A1E3QDF7"/>
<dbReference type="Proteomes" id="UP000094385">
    <property type="component" value="Unassembled WGS sequence"/>
</dbReference>
<feature type="region of interest" description="Disordered" evidence="1">
    <location>
        <begin position="320"/>
        <end position="340"/>
    </location>
</feature>
<dbReference type="OrthoDB" id="43122at2759"/>
<protein>
    <recommendedName>
        <fullName evidence="2">PH domain-containing protein</fullName>
    </recommendedName>
</protein>
<sequence>MNIPTRYRSLRRKKAAMPTFVPPLPDISASGSATEPVTNGSNRDQVTVLPIQLLDADTVVSCGISPIMTASALISIIQRQSGKLPYRIESLRVAEFFNNSLQRELLGFELVNDVVKGWDALKENRFRVVLSHSSFSAMTVEAVLPECAPPVAGWLTIKLKFNKWSKRWAFTDDNALYISKKPNPRVKDRILLCNLNQVNFYYLQPEHFSRIASPTDLCFALKSPENHAIFENHSDFMHYIACDDRPSFDMWKHVVETTRAIYVQKIAKGRLESFAQSETLDRQTLAAPLIAPEEFAKPIDQHRLSIEKDSKSLNSPIMRSLSARRPRPNFPVQQHRGPTIVAPTPEHLTVTKDSLLDRLLQGENVATTSITQYDNYGAIPPRRTSGENVRQESSSLAKPTMDRSNTVSEARRKESIIPRAIDTSVKYDPQHKVLASPVSLSTSESSNYFSRSDSESPAPRLDHLRVIHDREKPNSPLRNPLFDSTPQGVKEEEQDDENTPLYKKLQQLDIKVGSKNPFLDSQIMATARVEHKESIASLHAVLAQKSDVDDTITRSESPERMRDGYSATSRSSAETVNQVLQNQPHTPKLEIKDGDHTRSRGHSLDATSTRRRYNLDEQRRPSDRHVGDYALNERNDNSKSSLRRHRSQNRHHGYTERRLDDPAYLKSNSQAIRRHKSSEIVASRSTTVQESSGAHVKRNLSVRGVSARSQLGLAEPLIMVVNEDRRLFHEGSLLAKMESSRRY</sequence>
<feature type="compositionally biased region" description="Basic residues" evidence="1">
    <location>
        <begin position="641"/>
        <end position="652"/>
    </location>
</feature>
<dbReference type="STRING" id="675824.A0A1E3QDF7"/>
<evidence type="ECO:0000313" key="4">
    <source>
        <dbReference type="Proteomes" id="UP000094385"/>
    </source>
</evidence>
<proteinExistence type="predicted"/>
<dbReference type="InterPro" id="IPR001849">
    <property type="entry name" value="PH_domain"/>
</dbReference>
<feature type="compositionally biased region" description="Basic and acidic residues" evidence="1">
    <location>
        <begin position="587"/>
        <end position="598"/>
    </location>
</feature>
<reference evidence="3 4" key="1">
    <citation type="journal article" date="2016" name="Proc. Natl. Acad. Sci. U.S.A.">
        <title>Comparative genomics of biotechnologically important yeasts.</title>
        <authorList>
            <person name="Riley R."/>
            <person name="Haridas S."/>
            <person name="Wolfe K.H."/>
            <person name="Lopes M.R."/>
            <person name="Hittinger C.T."/>
            <person name="Goeker M."/>
            <person name="Salamov A.A."/>
            <person name="Wisecaver J.H."/>
            <person name="Long T.M."/>
            <person name="Calvey C.H."/>
            <person name="Aerts A.L."/>
            <person name="Barry K.W."/>
            <person name="Choi C."/>
            <person name="Clum A."/>
            <person name="Coughlan A.Y."/>
            <person name="Deshpande S."/>
            <person name="Douglass A.P."/>
            <person name="Hanson S.J."/>
            <person name="Klenk H.-P."/>
            <person name="LaButti K.M."/>
            <person name="Lapidus A."/>
            <person name="Lindquist E.A."/>
            <person name="Lipzen A.M."/>
            <person name="Meier-Kolthoff J.P."/>
            <person name="Ohm R.A."/>
            <person name="Otillar R.P."/>
            <person name="Pangilinan J.L."/>
            <person name="Peng Y."/>
            <person name="Rokas A."/>
            <person name="Rosa C.A."/>
            <person name="Scheuner C."/>
            <person name="Sibirny A.A."/>
            <person name="Slot J.C."/>
            <person name="Stielow J.B."/>
            <person name="Sun H."/>
            <person name="Kurtzman C.P."/>
            <person name="Blackwell M."/>
            <person name="Grigoriev I.V."/>
            <person name="Jeffries T.W."/>
        </authorList>
    </citation>
    <scope>NUCLEOTIDE SEQUENCE [LARGE SCALE GENOMIC DNA]</scope>
    <source>
        <strain evidence="3 4">NRRL Y-11557</strain>
    </source>
</reference>
<feature type="compositionally biased region" description="Polar residues" evidence="1">
    <location>
        <begin position="566"/>
        <end position="585"/>
    </location>
</feature>
<dbReference type="EMBL" id="KV454291">
    <property type="protein sequence ID" value="ODQ75047.1"/>
    <property type="molecule type" value="Genomic_DNA"/>
</dbReference>